<organism evidence="1 2">
    <name type="scientific">Protea cynaroides</name>
    <dbReference type="NCBI Taxonomy" id="273540"/>
    <lineage>
        <taxon>Eukaryota</taxon>
        <taxon>Viridiplantae</taxon>
        <taxon>Streptophyta</taxon>
        <taxon>Embryophyta</taxon>
        <taxon>Tracheophyta</taxon>
        <taxon>Spermatophyta</taxon>
        <taxon>Magnoliopsida</taxon>
        <taxon>Proteales</taxon>
        <taxon>Proteaceae</taxon>
        <taxon>Protea</taxon>
    </lineage>
</organism>
<sequence>MSSLGWIDLVSCEGSVGVDGEPDSPTSCISLGLGPYSTSIKKAEKEIKEMAKKINDLCVLFYVAKANHSIKRMFAWSVAENEAAPRDPDKLVERTMDPIAYRFRFGEFEKSVCIMFKGKKKWW</sequence>
<reference evidence="1" key="1">
    <citation type="journal article" date="2023" name="Plant J.">
        <title>The genome of the king protea, Protea cynaroides.</title>
        <authorList>
            <person name="Chang J."/>
            <person name="Duong T.A."/>
            <person name="Schoeman C."/>
            <person name="Ma X."/>
            <person name="Roodt D."/>
            <person name="Barker N."/>
            <person name="Li Z."/>
            <person name="Van de Peer Y."/>
            <person name="Mizrachi E."/>
        </authorList>
    </citation>
    <scope>NUCLEOTIDE SEQUENCE</scope>
    <source>
        <tissue evidence="1">Young leaves</tissue>
    </source>
</reference>
<protein>
    <submittedName>
        <fullName evidence="1">Uncharacterized protein</fullName>
    </submittedName>
</protein>
<evidence type="ECO:0000313" key="1">
    <source>
        <dbReference type="EMBL" id="KAJ4951875.1"/>
    </source>
</evidence>
<proteinExistence type="predicted"/>
<evidence type="ECO:0000313" key="2">
    <source>
        <dbReference type="Proteomes" id="UP001141806"/>
    </source>
</evidence>
<dbReference type="EMBL" id="JAMYWD010000012">
    <property type="protein sequence ID" value="KAJ4951875.1"/>
    <property type="molecule type" value="Genomic_DNA"/>
</dbReference>
<gene>
    <name evidence="1" type="ORF">NE237_028707</name>
</gene>
<dbReference type="Proteomes" id="UP001141806">
    <property type="component" value="Unassembled WGS sequence"/>
</dbReference>
<name>A0A9Q0JVE2_9MAGN</name>
<dbReference type="AlphaFoldDB" id="A0A9Q0JVE2"/>
<accession>A0A9Q0JVE2</accession>
<comment type="caution">
    <text evidence="1">The sequence shown here is derived from an EMBL/GenBank/DDBJ whole genome shotgun (WGS) entry which is preliminary data.</text>
</comment>
<keyword evidence="2" id="KW-1185">Reference proteome</keyword>